<dbReference type="OrthoDB" id="9972865at2759"/>
<feature type="domain" description="NTF2" evidence="6">
    <location>
        <begin position="12"/>
        <end position="132"/>
    </location>
</feature>
<sequence length="668" mass="74644">MVMEATPSAQSVGREFVKQYYTLLNIAPHHLHRFYNNNSSFIHGGLNAMDRAALPAIGQKEIHRKITELEFRDCHTKITQVDAQSTLADGVVVQVTGELSNAGEPMRRFTQTFVLAAQAPKTYYVHNDIFRYQDLGIYDEEENEPGQSETSEREIEDVRSENDDDGGGSIAVTHHVTNVVQTLPEQQVQHPSIIQNQQPNITHVYYPPPQQQQQQVHPNMQPVINGSIHEDSPLMNQQQQPQPQQLPPQQQQQQQAPILTQQVEPQPPQQQVPSVVPTYENDTINQEQFIQETEVITEKPAPVGIVNDEVVVNTTNDDVVSHENHQKIDNFQENIVVEKNQPRHNSVITNIQPIKPMSYAGMISGNSLQQSKTAAMLPRLMNATRIDEQRTSTIAQSNQNTQSAATTTATTNSTSSSNQQNQRLSNQSSSQREQREQQQQQHQQSSSQNRRDNQQQSRGGQGGQGSYANAMHKENRRRDWPDHHQLFVGNVPHQASESELRIIFERFGKVVDLHIHCKTTGGKGPQGQNNSTRVPNYGFVTFEDYAVVAKVLEALPICYPDDKGLKLNIEEKKNKPRGPGEGGNMRSNTNEGNVRSSMGGGQQQQQQQQQQQRGQGGPGGSMRAGGQHGARVNRGGFSRTGDRDGNRGPRQQNNMAGDGGAPNYQNRR</sequence>
<evidence type="ECO:0000313" key="7">
    <source>
        <dbReference type="EMBL" id="KAF7987468.1"/>
    </source>
</evidence>
<dbReference type="SMART" id="SM00360">
    <property type="entry name" value="RRM"/>
    <property type="match status" value="1"/>
</dbReference>
<feature type="compositionally biased region" description="Low complexity" evidence="4">
    <location>
        <begin position="395"/>
        <end position="458"/>
    </location>
</feature>
<dbReference type="AlphaFoldDB" id="A0A835CMV0"/>
<evidence type="ECO:0000256" key="1">
    <source>
        <dbReference type="ARBA" id="ARBA00004210"/>
    </source>
</evidence>
<organism evidence="7 8">
    <name type="scientific">Aphidius gifuensis</name>
    <name type="common">Parasitoid wasp</name>
    <dbReference type="NCBI Taxonomy" id="684658"/>
    <lineage>
        <taxon>Eukaryota</taxon>
        <taxon>Metazoa</taxon>
        <taxon>Ecdysozoa</taxon>
        <taxon>Arthropoda</taxon>
        <taxon>Hexapoda</taxon>
        <taxon>Insecta</taxon>
        <taxon>Pterygota</taxon>
        <taxon>Neoptera</taxon>
        <taxon>Endopterygota</taxon>
        <taxon>Hymenoptera</taxon>
        <taxon>Apocrita</taxon>
        <taxon>Ichneumonoidea</taxon>
        <taxon>Braconidae</taxon>
        <taxon>Aphidiinae</taxon>
        <taxon>Aphidius</taxon>
    </lineage>
</organism>
<dbReference type="SUPFAM" id="SSF54427">
    <property type="entry name" value="NTF2-like"/>
    <property type="match status" value="1"/>
</dbReference>
<dbReference type="InterPro" id="IPR018222">
    <property type="entry name" value="Nuclear_transport_factor_2_euk"/>
</dbReference>
<feature type="region of interest" description="Disordered" evidence="4">
    <location>
        <begin position="390"/>
        <end position="468"/>
    </location>
</feature>
<dbReference type="PROSITE" id="PS50102">
    <property type="entry name" value="RRM"/>
    <property type="match status" value="1"/>
</dbReference>
<dbReference type="Gene3D" id="3.10.450.50">
    <property type="match status" value="1"/>
</dbReference>
<dbReference type="GO" id="GO:1990904">
    <property type="term" value="C:ribonucleoprotein complex"/>
    <property type="evidence" value="ECO:0007669"/>
    <property type="project" value="TreeGrafter"/>
</dbReference>
<dbReference type="GO" id="GO:0010494">
    <property type="term" value="C:cytoplasmic stress granule"/>
    <property type="evidence" value="ECO:0007669"/>
    <property type="project" value="UniProtKB-SubCell"/>
</dbReference>
<dbReference type="Pfam" id="PF02136">
    <property type="entry name" value="NTF2"/>
    <property type="match status" value="1"/>
</dbReference>
<feature type="compositionally biased region" description="Low complexity" evidence="4">
    <location>
        <begin position="237"/>
        <end position="264"/>
    </location>
</feature>
<keyword evidence="2 3" id="KW-0694">RNA-binding</keyword>
<dbReference type="Proteomes" id="UP000639338">
    <property type="component" value="Unassembled WGS sequence"/>
</dbReference>
<dbReference type="CDD" id="cd00780">
    <property type="entry name" value="NTF2"/>
    <property type="match status" value="1"/>
</dbReference>
<dbReference type="SUPFAM" id="SSF54928">
    <property type="entry name" value="RNA-binding domain, RBD"/>
    <property type="match status" value="1"/>
</dbReference>
<feature type="compositionally biased region" description="Polar residues" evidence="4">
    <location>
        <begin position="585"/>
        <end position="596"/>
    </location>
</feature>
<feature type="compositionally biased region" description="Basic and acidic residues" evidence="4">
    <location>
        <begin position="150"/>
        <end position="161"/>
    </location>
</feature>
<dbReference type="EMBL" id="JACMRX010000006">
    <property type="protein sequence ID" value="KAF7987468.1"/>
    <property type="molecule type" value="Genomic_DNA"/>
</dbReference>
<evidence type="ECO:0000259" key="6">
    <source>
        <dbReference type="PROSITE" id="PS50177"/>
    </source>
</evidence>
<evidence type="ECO:0000256" key="4">
    <source>
        <dbReference type="SAM" id="MobiDB-lite"/>
    </source>
</evidence>
<dbReference type="PANTHER" id="PTHR10693">
    <property type="entry name" value="RAS GTPASE-ACTIVATING PROTEIN-BINDING PROTEIN"/>
    <property type="match status" value="1"/>
</dbReference>
<evidence type="ECO:0000313" key="8">
    <source>
        <dbReference type="Proteomes" id="UP000639338"/>
    </source>
</evidence>
<dbReference type="PROSITE" id="PS50177">
    <property type="entry name" value="NTF2_DOMAIN"/>
    <property type="match status" value="1"/>
</dbReference>
<dbReference type="GO" id="GO:0003729">
    <property type="term" value="F:mRNA binding"/>
    <property type="evidence" value="ECO:0007669"/>
    <property type="project" value="TreeGrafter"/>
</dbReference>
<gene>
    <name evidence="7" type="ORF">HCN44_003230</name>
</gene>
<dbReference type="Gene3D" id="3.30.70.330">
    <property type="match status" value="1"/>
</dbReference>
<name>A0A835CMV0_APHGI</name>
<accession>A0A835CMV0</accession>
<dbReference type="PANTHER" id="PTHR10693:SF20">
    <property type="entry name" value="AT27578P"/>
    <property type="match status" value="1"/>
</dbReference>
<comment type="caution">
    <text evidence="7">The sequence shown here is derived from an EMBL/GenBank/DDBJ whole genome shotgun (WGS) entry which is preliminary data.</text>
</comment>
<protein>
    <submittedName>
        <fullName evidence="7">Uncharacterized protein</fullName>
    </submittedName>
</protein>
<feature type="region of interest" description="Disordered" evidence="4">
    <location>
        <begin position="569"/>
        <end position="668"/>
    </location>
</feature>
<dbReference type="GO" id="GO:0005829">
    <property type="term" value="C:cytosol"/>
    <property type="evidence" value="ECO:0007669"/>
    <property type="project" value="TreeGrafter"/>
</dbReference>
<dbReference type="Pfam" id="PF00076">
    <property type="entry name" value="RRM_1"/>
    <property type="match status" value="1"/>
</dbReference>
<evidence type="ECO:0000256" key="2">
    <source>
        <dbReference type="ARBA" id="ARBA00022884"/>
    </source>
</evidence>
<dbReference type="InterPro" id="IPR032710">
    <property type="entry name" value="NTF2-like_dom_sf"/>
</dbReference>
<feature type="compositionally biased region" description="Gly residues" evidence="4">
    <location>
        <begin position="614"/>
        <end position="628"/>
    </location>
</feature>
<feature type="compositionally biased region" description="Low complexity" evidence="4">
    <location>
        <begin position="603"/>
        <end position="613"/>
    </location>
</feature>
<feature type="domain" description="RRM" evidence="5">
    <location>
        <begin position="484"/>
        <end position="572"/>
    </location>
</feature>
<proteinExistence type="predicted"/>
<feature type="region of interest" description="Disordered" evidence="4">
    <location>
        <begin position="223"/>
        <end position="274"/>
    </location>
</feature>
<evidence type="ECO:0000259" key="5">
    <source>
        <dbReference type="PROSITE" id="PS50102"/>
    </source>
</evidence>
<dbReference type="InterPro" id="IPR035979">
    <property type="entry name" value="RBD_domain_sf"/>
</dbReference>
<dbReference type="InterPro" id="IPR039539">
    <property type="entry name" value="Ras_GTPase_bind_prot"/>
</dbReference>
<evidence type="ECO:0000256" key="3">
    <source>
        <dbReference type="PROSITE-ProRule" id="PRU00176"/>
    </source>
</evidence>
<dbReference type="InterPro" id="IPR002075">
    <property type="entry name" value="NTF2_dom"/>
</dbReference>
<dbReference type="InterPro" id="IPR000504">
    <property type="entry name" value="RRM_dom"/>
</dbReference>
<comment type="subcellular location">
    <subcellularLocation>
        <location evidence="1">Cytoplasm</location>
        <location evidence="1">Stress granule</location>
    </subcellularLocation>
</comment>
<keyword evidence="8" id="KW-1185">Reference proteome</keyword>
<feature type="region of interest" description="Disordered" evidence="4">
    <location>
        <begin position="141"/>
        <end position="170"/>
    </location>
</feature>
<dbReference type="FunFam" id="3.10.450.50:FF:000010">
    <property type="entry name" value="Ras GTPase-activating protein-binding protein"/>
    <property type="match status" value="1"/>
</dbReference>
<dbReference type="InterPro" id="IPR012677">
    <property type="entry name" value="Nucleotide-bd_a/b_plait_sf"/>
</dbReference>
<reference evidence="7 8" key="1">
    <citation type="submission" date="2020-08" db="EMBL/GenBank/DDBJ databases">
        <title>Aphidius gifuensis genome sequencing and assembly.</title>
        <authorList>
            <person name="Du Z."/>
        </authorList>
    </citation>
    <scope>NUCLEOTIDE SEQUENCE [LARGE SCALE GENOMIC DNA]</scope>
    <source>
        <strain evidence="7">YNYX2018</strain>
        <tissue evidence="7">Adults</tissue>
    </source>
</reference>